<evidence type="ECO:0000256" key="1">
    <source>
        <dbReference type="ARBA" id="ARBA00004123"/>
    </source>
</evidence>
<protein>
    <recommendedName>
        <fullName evidence="5">FCP1 homology domain-containing protein</fullName>
    </recommendedName>
</protein>
<dbReference type="Gene3D" id="3.10.20.90">
    <property type="entry name" value="Phosphatidylinositol 3-kinase Catalytic Subunit, Chain A, domain 1"/>
    <property type="match status" value="1"/>
</dbReference>
<dbReference type="SUPFAM" id="SSF54236">
    <property type="entry name" value="Ubiquitin-like"/>
    <property type="match status" value="1"/>
</dbReference>
<gene>
    <name evidence="6" type="ORF">C0Q70_09003</name>
</gene>
<dbReference type="InterPro" id="IPR029071">
    <property type="entry name" value="Ubiquitin-like_domsf"/>
</dbReference>
<keyword evidence="3" id="KW-0539">Nucleus</keyword>
<reference evidence="6 7" key="1">
    <citation type="submission" date="2018-04" db="EMBL/GenBank/DDBJ databases">
        <title>The genome of golden apple snail Pomacea canaliculata provides insight into stress tolerance and invasive adaptation.</title>
        <authorList>
            <person name="Liu C."/>
            <person name="Liu B."/>
            <person name="Ren Y."/>
            <person name="Zhang Y."/>
            <person name="Wang H."/>
            <person name="Li S."/>
            <person name="Jiang F."/>
            <person name="Yin L."/>
            <person name="Zhang G."/>
            <person name="Qian W."/>
            <person name="Fan W."/>
        </authorList>
    </citation>
    <scope>NUCLEOTIDE SEQUENCE [LARGE SCALE GENOMIC DNA]</scope>
    <source>
        <strain evidence="6">SZHN2017</strain>
        <tissue evidence="6">Muscle</tissue>
    </source>
</reference>
<keyword evidence="7" id="KW-1185">Reference proteome</keyword>
<comment type="subcellular location">
    <subcellularLocation>
        <location evidence="1">Nucleus</location>
    </subcellularLocation>
</comment>
<dbReference type="CDD" id="cd01813">
    <property type="entry name" value="Ubl_UBLCP1"/>
    <property type="match status" value="1"/>
</dbReference>
<evidence type="ECO:0000256" key="2">
    <source>
        <dbReference type="ARBA" id="ARBA00022801"/>
    </source>
</evidence>
<dbReference type="NCBIfam" id="TIGR02245">
    <property type="entry name" value="HAD_IIID1"/>
    <property type="match status" value="1"/>
</dbReference>
<dbReference type="GO" id="GO:0005634">
    <property type="term" value="C:nucleus"/>
    <property type="evidence" value="ECO:0007669"/>
    <property type="project" value="UniProtKB-SubCell"/>
</dbReference>
<dbReference type="SUPFAM" id="SSF56784">
    <property type="entry name" value="HAD-like"/>
    <property type="match status" value="1"/>
</dbReference>
<organism evidence="6 7">
    <name type="scientific">Pomacea canaliculata</name>
    <name type="common">Golden apple snail</name>
    <dbReference type="NCBI Taxonomy" id="400727"/>
    <lineage>
        <taxon>Eukaryota</taxon>
        <taxon>Metazoa</taxon>
        <taxon>Spiralia</taxon>
        <taxon>Lophotrochozoa</taxon>
        <taxon>Mollusca</taxon>
        <taxon>Gastropoda</taxon>
        <taxon>Caenogastropoda</taxon>
        <taxon>Architaenioglossa</taxon>
        <taxon>Ampullarioidea</taxon>
        <taxon>Ampullariidae</taxon>
        <taxon>Pomacea</taxon>
    </lineage>
</organism>
<dbReference type="Proteomes" id="UP000245119">
    <property type="component" value="Linkage Group LG5"/>
</dbReference>
<evidence type="ECO:0000259" key="5">
    <source>
        <dbReference type="PROSITE" id="PS50969"/>
    </source>
</evidence>
<name>A0A2T7P8J5_POMCA</name>
<feature type="compositionally biased region" description="Acidic residues" evidence="4">
    <location>
        <begin position="337"/>
        <end position="361"/>
    </location>
</feature>
<dbReference type="GO" id="GO:0090364">
    <property type="term" value="P:regulation of proteasome assembly"/>
    <property type="evidence" value="ECO:0007669"/>
    <property type="project" value="InterPro"/>
</dbReference>
<dbReference type="PANTHER" id="PTHR48493:SF1">
    <property type="entry name" value="UBIQUITIN-LIKE DOMAIN-CONTAINING CTD PHOSPHATASE 1"/>
    <property type="match status" value="1"/>
</dbReference>
<accession>A0A2T7P8J5</accession>
<dbReference type="InterPro" id="IPR036412">
    <property type="entry name" value="HAD-like_sf"/>
</dbReference>
<keyword evidence="2" id="KW-0378">Hydrolase</keyword>
<feature type="domain" description="FCP1 homology" evidence="5">
    <location>
        <begin position="136"/>
        <end position="296"/>
    </location>
</feature>
<dbReference type="PROSITE" id="PS50969">
    <property type="entry name" value="FCP1"/>
    <property type="match status" value="1"/>
</dbReference>
<dbReference type="InterPro" id="IPR004274">
    <property type="entry name" value="FCP1_dom"/>
</dbReference>
<comment type="caution">
    <text evidence="6">The sequence shown here is derived from an EMBL/GenBank/DDBJ whole genome shotgun (WGS) entry which is preliminary data.</text>
</comment>
<dbReference type="InterPro" id="IPR011943">
    <property type="entry name" value="HAD-SF_hydro_IIID"/>
</dbReference>
<dbReference type="GO" id="GO:0004722">
    <property type="term" value="F:protein serine/threonine phosphatase activity"/>
    <property type="evidence" value="ECO:0007669"/>
    <property type="project" value="TreeGrafter"/>
</dbReference>
<dbReference type="PANTHER" id="PTHR48493">
    <property type="entry name" value="UBIQUITIN-LIKE DOMAIN-CONTAINING CTD PHOSPHATASE 1"/>
    <property type="match status" value="1"/>
</dbReference>
<sequence length="382" mass="43887">MSGDVGDLIVKFSKKEYTITGLSGTDTIKNLKDAIYRQTGVLPEHQKLAGFKVKAGQFNDSSQLSTMMLKPNMKLTLIGTRAEDIDEVRDPPADMPEVINDFDIEDEEVAIENREEYLAKVKKRVKEHRIIMYYPPRDGKKLLVLDIDYTLFDHRSTAETPTELMRPYLHEFLTSAYVDYDIVIWSATSMKWIETKLNLLGVTTNPNYKICFYLCSDAMISVHTPKYGVIQVKPLGVIWGKFDMWSEKNTIMIDDVRRNFIMNPKNGLRIKAFREAHSNRLADKELMKLAEYLQDIADVSDLSRLDHRKWESYKRPTPRKPRPEHKPPPPAIHHTEEEEEEEEDDEGDDGGDGEEEDDDDLSTGVVSGLLTPIGCLNFQQRN</sequence>
<dbReference type="InterPro" id="IPR023214">
    <property type="entry name" value="HAD_sf"/>
</dbReference>
<feature type="region of interest" description="Disordered" evidence="4">
    <location>
        <begin position="313"/>
        <end position="382"/>
    </location>
</feature>
<evidence type="ECO:0000313" key="6">
    <source>
        <dbReference type="EMBL" id="PVD29747.1"/>
    </source>
</evidence>
<dbReference type="Gene3D" id="3.40.50.1000">
    <property type="entry name" value="HAD superfamily/HAD-like"/>
    <property type="match status" value="1"/>
</dbReference>
<dbReference type="InterPro" id="IPR051658">
    <property type="entry name" value="UBLCP1"/>
</dbReference>
<dbReference type="STRING" id="400727.A0A2T7P8J5"/>
<dbReference type="SMART" id="SM00577">
    <property type="entry name" value="CPDc"/>
    <property type="match status" value="1"/>
</dbReference>
<dbReference type="AlphaFoldDB" id="A0A2T7P8J5"/>
<evidence type="ECO:0000313" key="7">
    <source>
        <dbReference type="Proteomes" id="UP000245119"/>
    </source>
</evidence>
<dbReference type="OrthoDB" id="1711508at2759"/>
<proteinExistence type="predicted"/>
<evidence type="ECO:0000256" key="4">
    <source>
        <dbReference type="SAM" id="MobiDB-lite"/>
    </source>
</evidence>
<dbReference type="Pfam" id="PF03031">
    <property type="entry name" value="NIF"/>
    <property type="match status" value="1"/>
</dbReference>
<evidence type="ECO:0000256" key="3">
    <source>
        <dbReference type="ARBA" id="ARBA00023242"/>
    </source>
</evidence>
<dbReference type="EMBL" id="PZQS01000005">
    <property type="protein sequence ID" value="PVD29747.1"/>
    <property type="molecule type" value="Genomic_DNA"/>
</dbReference>